<feature type="transmembrane region" description="Helical" evidence="1">
    <location>
        <begin position="30"/>
        <end position="48"/>
    </location>
</feature>
<dbReference type="Proteomes" id="UP000295714">
    <property type="component" value="Unassembled WGS sequence"/>
</dbReference>
<organism evidence="2 3">
    <name type="scientific">Winogradskyella wandonensis</name>
    <dbReference type="NCBI Taxonomy" id="1442586"/>
    <lineage>
        <taxon>Bacteria</taxon>
        <taxon>Pseudomonadati</taxon>
        <taxon>Bacteroidota</taxon>
        <taxon>Flavobacteriia</taxon>
        <taxon>Flavobacteriales</taxon>
        <taxon>Flavobacteriaceae</taxon>
        <taxon>Winogradskyella</taxon>
    </lineage>
</organism>
<feature type="transmembrane region" description="Helical" evidence="1">
    <location>
        <begin position="380"/>
        <end position="396"/>
    </location>
</feature>
<comment type="caution">
    <text evidence="2">The sequence shown here is derived from an EMBL/GenBank/DDBJ whole genome shotgun (WGS) entry which is preliminary data.</text>
</comment>
<feature type="transmembrane region" description="Helical" evidence="1">
    <location>
        <begin position="6"/>
        <end position="23"/>
    </location>
</feature>
<feature type="transmembrane region" description="Helical" evidence="1">
    <location>
        <begin position="60"/>
        <end position="79"/>
    </location>
</feature>
<feature type="transmembrane region" description="Helical" evidence="1">
    <location>
        <begin position="233"/>
        <end position="251"/>
    </location>
</feature>
<keyword evidence="1" id="KW-1133">Transmembrane helix</keyword>
<sequence>MSSSAIILAILFPLCFYFIKPKNKPKDTRFLFMIYYASIILSIFYDVSKDIKSYRSIDEYSVGSFLLFGALILLALYPLMKLRPIVNVNSKLKLSKRNMILVKILVYGNFLAVLYFLPSVIEAFGLGAEKVRVDVLQLEKGSILPKSIFTTLFVTFTAFNPLIIVLFFLNLNNMFKFNKYILGLASLSYIFNSLAFQARDGFIYYIFIFLVVQLNCYGKVPSILKRKITKKQSYIWLSSLVFLIVLGYITAQRFHKNISDFFNGIIGYVAQQPYTFAENYLIRSEYDNFYGPFFRFPIIWPLHNEELERTMAYEWNFGTFITDFYNINGLFTCVLILLFMNFIFRQILKNKHPLGYIIAYSLIIHFYISGLFYFRLGNMLGNTYIIAMILMSIIVSKRIKFK</sequence>
<feature type="transmembrane region" description="Helical" evidence="1">
    <location>
        <begin position="324"/>
        <end position="344"/>
    </location>
</feature>
<feature type="transmembrane region" description="Helical" evidence="1">
    <location>
        <begin position="356"/>
        <end position="374"/>
    </location>
</feature>
<evidence type="ECO:0000256" key="1">
    <source>
        <dbReference type="SAM" id="Phobius"/>
    </source>
</evidence>
<accession>A0A4R1KS06</accession>
<evidence type="ECO:0000313" key="3">
    <source>
        <dbReference type="Proteomes" id="UP000295714"/>
    </source>
</evidence>
<gene>
    <name evidence="2" type="ORF">DFQ05_1589</name>
</gene>
<evidence type="ECO:0000313" key="2">
    <source>
        <dbReference type="EMBL" id="TCK67808.1"/>
    </source>
</evidence>
<feature type="transmembrane region" description="Helical" evidence="1">
    <location>
        <begin position="202"/>
        <end position="221"/>
    </location>
</feature>
<evidence type="ECO:0008006" key="4">
    <source>
        <dbReference type="Google" id="ProtNLM"/>
    </source>
</evidence>
<keyword evidence="1" id="KW-0472">Membrane</keyword>
<dbReference type="EMBL" id="SMGI01000002">
    <property type="protein sequence ID" value="TCK67808.1"/>
    <property type="molecule type" value="Genomic_DNA"/>
</dbReference>
<dbReference type="RefSeq" id="WP_132704840.1">
    <property type="nucleotide sequence ID" value="NZ_SMGI01000002.1"/>
</dbReference>
<name>A0A4R1KS06_9FLAO</name>
<proteinExistence type="predicted"/>
<feature type="transmembrane region" description="Helical" evidence="1">
    <location>
        <begin position="100"/>
        <end position="128"/>
    </location>
</feature>
<feature type="transmembrane region" description="Helical" evidence="1">
    <location>
        <begin position="148"/>
        <end position="168"/>
    </location>
</feature>
<dbReference type="AlphaFoldDB" id="A0A4R1KS06"/>
<feature type="transmembrane region" description="Helical" evidence="1">
    <location>
        <begin position="180"/>
        <end position="196"/>
    </location>
</feature>
<keyword evidence="1" id="KW-0812">Transmembrane</keyword>
<protein>
    <recommendedName>
        <fullName evidence="4">Oligosaccharide repeat unit polymerase</fullName>
    </recommendedName>
</protein>
<keyword evidence="3" id="KW-1185">Reference proteome</keyword>
<dbReference type="OrthoDB" id="1445212at2"/>
<reference evidence="2 3" key="1">
    <citation type="journal article" date="2015" name="Stand. Genomic Sci.">
        <title>Genomic Encyclopedia of Bacterial and Archaeal Type Strains, Phase III: the genomes of soil and plant-associated and newly described type strains.</title>
        <authorList>
            <person name="Whitman W.B."/>
            <person name="Woyke T."/>
            <person name="Klenk H.P."/>
            <person name="Zhou Y."/>
            <person name="Lilburn T.G."/>
            <person name="Beck B.J."/>
            <person name="De Vos P."/>
            <person name="Vandamme P."/>
            <person name="Eisen J.A."/>
            <person name="Garrity G."/>
            <person name="Hugenholtz P."/>
            <person name="Kyrpides N.C."/>
        </authorList>
    </citation>
    <scope>NUCLEOTIDE SEQUENCE [LARGE SCALE GENOMIC DNA]</scope>
    <source>
        <strain evidence="2 3">CECT 8445</strain>
    </source>
</reference>